<evidence type="ECO:0000313" key="2">
    <source>
        <dbReference type="Proteomes" id="UP000789920"/>
    </source>
</evidence>
<feature type="non-terminal residue" evidence="1">
    <location>
        <position position="1"/>
    </location>
</feature>
<sequence>AGIGVFWGKGDKRNLSERLPGEQTNNRAEIYAVIRAIETCENKDKHLEIMADSKYVKNAMECWIKNWEKNGYTTCNKTQVKNIDFFKRLKKIVDDRVGTVIFTHVRGHSGNYGNEQADWLSKEGAIKEAIVNVELDSRDGRMEKTIRDSVSMGVCYDDLRRGWDRAVSSTPSSIASTTRESYINVQTDIETNI</sequence>
<proteinExistence type="predicted"/>
<dbReference type="Proteomes" id="UP000789920">
    <property type="component" value="Unassembled WGS sequence"/>
</dbReference>
<accession>A0ACA9RN81</accession>
<evidence type="ECO:0000313" key="1">
    <source>
        <dbReference type="EMBL" id="CAG8800200.1"/>
    </source>
</evidence>
<comment type="caution">
    <text evidence="1">The sequence shown here is derived from an EMBL/GenBank/DDBJ whole genome shotgun (WGS) entry which is preliminary data.</text>
</comment>
<dbReference type="EMBL" id="CAJVQC010059873">
    <property type="protein sequence ID" value="CAG8800200.1"/>
    <property type="molecule type" value="Genomic_DNA"/>
</dbReference>
<name>A0ACA9RN81_9GLOM</name>
<protein>
    <submittedName>
        <fullName evidence="1">26259_t:CDS:1</fullName>
    </submittedName>
</protein>
<keyword evidence="2" id="KW-1185">Reference proteome</keyword>
<organism evidence="1 2">
    <name type="scientific">Racocetra persica</name>
    <dbReference type="NCBI Taxonomy" id="160502"/>
    <lineage>
        <taxon>Eukaryota</taxon>
        <taxon>Fungi</taxon>
        <taxon>Fungi incertae sedis</taxon>
        <taxon>Mucoromycota</taxon>
        <taxon>Glomeromycotina</taxon>
        <taxon>Glomeromycetes</taxon>
        <taxon>Diversisporales</taxon>
        <taxon>Gigasporaceae</taxon>
        <taxon>Racocetra</taxon>
    </lineage>
</organism>
<feature type="non-terminal residue" evidence="1">
    <location>
        <position position="193"/>
    </location>
</feature>
<gene>
    <name evidence="1" type="ORF">RPERSI_LOCUS20866</name>
</gene>
<reference evidence="1" key="1">
    <citation type="submission" date="2021-06" db="EMBL/GenBank/DDBJ databases">
        <authorList>
            <person name="Kallberg Y."/>
            <person name="Tangrot J."/>
            <person name="Rosling A."/>
        </authorList>
    </citation>
    <scope>NUCLEOTIDE SEQUENCE</scope>
    <source>
        <strain evidence="1">MA461A</strain>
    </source>
</reference>